<feature type="non-terminal residue" evidence="2">
    <location>
        <position position="56"/>
    </location>
</feature>
<dbReference type="EMBL" id="KZ857440">
    <property type="protein sequence ID" value="RDX45207.1"/>
    <property type="molecule type" value="Genomic_DNA"/>
</dbReference>
<gene>
    <name evidence="2" type="ORF">OH76DRAFT_1358279</name>
</gene>
<proteinExistence type="predicted"/>
<protein>
    <recommendedName>
        <fullName evidence="1">F-box domain-containing protein</fullName>
    </recommendedName>
</protein>
<feature type="domain" description="F-box" evidence="1">
    <location>
        <begin position="15"/>
        <end position="47"/>
    </location>
</feature>
<evidence type="ECO:0000259" key="1">
    <source>
        <dbReference type="Pfam" id="PF12937"/>
    </source>
</evidence>
<organism evidence="2 3">
    <name type="scientific">Lentinus brumalis</name>
    <dbReference type="NCBI Taxonomy" id="2498619"/>
    <lineage>
        <taxon>Eukaryota</taxon>
        <taxon>Fungi</taxon>
        <taxon>Dikarya</taxon>
        <taxon>Basidiomycota</taxon>
        <taxon>Agaricomycotina</taxon>
        <taxon>Agaricomycetes</taxon>
        <taxon>Polyporales</taxon>
        <taxon>Polyporaceae</taxon>
        <taxon>Lentinus</taxon>
    </lineage>
</organism>
<dbReference type="InterPro" id="IPR001810">
    <property type="entry name" value="F-box_dom"/>
</dbReference>
<name>A0A371CY54_9APHY</name>
<dbReference type="Gene3D" id="1.20.1280.50">
    <property type="match status" value="1"/>
</dbReference>
<evidence type="ECO:0000313" key="2">
    <source>
        <dbReference type="EMBL" id="RDX45207.1"/>
    </source>
</evidence>
<dbReference type="OrthoDB" id="2921803at2759"/>
<sequence>MSGHAPGLARVSTPLPPEILLTIVEHLDRDKETLRSCSLVCHAWLPVSRYQLFRTI</sequence>
<reference evidence="2 3" key="1">
    <citation type="journal article" date="2018" name="Biotechnol. Biofuels">
        <title>Integrative visual omics of the white-rot fungus Polyporus brumalis exposes the biotechnological potential of its oxidative enzymes for delignifying raw plant biomass.</title>
        <authorList>
            <person name="Miyauchi S."/>
            <person name="Rancon A."/>
            <person name="Drula E."/>
            <person name="Hage H."/>
            <person name="Chaduli D."/>
            <person name="Favel A."/>
            <person name="Grisel S."/>
            <person name="Henrissat B."/>
            <person name="Herpoel-Gimbert I."/>
            <person name="Ruiz-Duenas F.J."/>
            <person name="Chevret D."/>
            <person name="Hainaut M."/>
            <person name="Lin J."/>
            <person name="Wang M."/>
            <person name="Pangilinan J."/>
            <person name="Lipzen A."/>
            <person name="Lesage-Meessen L."/>
            <person name="Navarro D."/>
            <person name="Riley R."/>
            <person name="Grigoriev I.V."/>
            <person name="Zhou S."/>
            <person name="Raouche S."/>
            <person name="Rosso M.N."/>
        </authorList>
    </citation>
    <scope>NUCLEOTIDE SEQUENCE [LARGE SCALE GENOMIC DNA]</scope>
    <source>
        <strain evidence="2 3">BRFM 1820</strain>
    </source>
</reference>
<dbReference type="SUPFAM" id="SSF81383">
    <property type="entry name" value="F-box domain"/>
    <property type="match status" value="1"/>
</dbReference>
<evidence type="ECO:0000313" key="3">
    <source>
        <dbReference type="Proteomes" id="UP000256964"/>
    </source>
</evidence>
<dbReference type="AlphaFoldDB" id="A0A371CY54"/>
<dbReference type="InterPro" id="IPR036047">
    <property type="entry name" value="F-box-like_dom_sf"/>
</dbReference>
<dbReference type="Pfam" id="PF12937">
    <property type="entry name" value="F-box-like"/>
    <property type="match status" value="1"/>
</dbReference>
<dbReference type="Proteomes" id="UP000256964">
    <property type="component" value="Unassembled WGS sequence"/>
</dbReference>
<keyword evidence="3" id="KW-1185">Reference proteome</keyword>
<dbReference type="CDD" id="cd09917">
    <property type="entry name" value="F-box_SF"/>
    <property type="match status" value="1"/>
</dbReference>
<accession>A0A371CY54</accession>